<name>A0ABT8W8K4_9FLAO</name>
<keyword evidence="1" id="KW-0812">Transmembrane</keyword>
<evidence type="ECO:0000256" key="1">
    <source>
        <dbReference type="SAM" id="Phobius"/>
    </source>
</evidence>
<keyword evidence="1" id="KW-1133">Transmembrane helix</keyword>
<keyword evidence="1" id="KW-0472">Membrane</keyword>
<proteinExistence type="predicted"/>
<keyword evidence="3" id="KW-1185">Reference proteome</keyword>
<gene>
    <name evidence="2" type="ORF">Q4Q35_06540</name>
</gene>
<comment type="caution">
    <text evidence="2">The sequence shown here is derived from an EMBL/GenBank/DDBJ whole genome shotgun (WGS) entry which is preliminary data.</text>
</comment>
<dbReference type="Proteomes" id="UP001176883">
    <property type="component" value="Unassembled WGS sequence"/>
</dbReference>
<dbReference type="Pfam" id="PF09527">
    <property type="entry name" value="ATPase_gene1"/>
    <property type="match status" value="1"/>
</dbReference>
<feature type="transmembrane region" description="Helical" evidence="1">
    <location>
        <begin position="54"/>
        <end position="72"/>
    </location>
</feature>
<evidence type="ECO:0000313" key="3">
    <source>
        <dbReference type="Proteomes" id="UP001176883"/>
    </source>
</evidence>
<accession>A0ABT8W8K4</accession>
<dbReference type="InterPro" id="IPR032820">
    <property type="entry name" value="ATPase_put"/>
</dbReference>
<evidence type="ECO:0000313" key="2">
    <source>
        <dbReference type="EMBL" id="MDO5969460.1"/>
    </source>
</evidence>
<protein>
    <submittedName>
        <fullName evidence="2">AtpZ/AtpI family protein</fullName>
    </submittedName>
</protein>
<organism evidence="2 3">
    <name type="scientific">Flavivirga aquimarina</name>
    <dbReference type="NCBI Taxonomy" id="2027862"/>
    <lineage>
        <taxon>Bacteria</taxon>
        <taxon>Pseudomonadati</taxon>
        <taxon>Bacteroidota</taxon>
        <taxon>Flavobacteriia</taxon>
        <taxon>Flavobacteriales</taxon>
        <taxon>Flavobacteriaceae</taxon>
        <taxon>Flavivirga</taxon>
    </lineage>
</organism>
<dbReference type="EMBL" id="JAUOEK010000072">
    <property type="protein sequence ID" value="MDO5969460.1"/>
    <property type="molecule type" value="Genomic_DNA"/>
</dbReference>
<dbReference type="RefSeq" id="WP_303277151.1">
    <property type="nucleotide sequence ID" value="NZ_JAUOEK010000072.1"/>
</dbReference>
<sequence>MDNKDNNQKDQKPKKQLNTYARFSGLAIQMFAIIGVGTFIGYKLDQNYPNQHNLFTLFGALSSVIISIIYIIRRIIATSKEEQ</sequence>
<feature type="transmembrane region" description="Helical" evidence="1">
    <location>
        <begin position="20"/>
        <end position="42"/>
    </location>
</feature>
<reference evidence="2" key="1">
    <citation type="submission" date="2023-07" db="EMBL/GenBank/DDBJ databases">
        <title>Two novel species in the genus Flavivirga.</title>
        <authorList>
            <person name="Kwon K."/>
        </authorList>
    </citation>
    <scope>NUCLEOTIDE SEQUENCE</scope>
    <source>
        <strain evidence="2">KCTC 52353</strain>
    </source>
</reference>